<reference evidence="1" key="1">
    <citation type="submission" date="2018-05" db="EMBL/GenBank/DDBJ databases">
        <authorList>
            <person name="Lanie J.A."/>
            <person name="Ng W.-L."/>
            <person name="Kazmierczak K.M."/>
            <person name="Andrzejewski T.M."/>
            <person name="Davidsen T.M."/>
            <person name="Wayne K.J."/>
            <person name="Tettelin H."/>
            <person name="Glass J.I."/>
            <person name="Rusch D."/>
            <person name="Podicherti R."/>
            <person name="Tsui H.-C.T."/>
            <person name="Winkler M.E."/>
        </authorList>
    </citation>
    <scope>NUCLEOTIDE SEQUENCE</scope>
</reference>
<dbReference type="AlphaFoldDB" id="A0A381YGX1"/>
<sequence>MERRQFFKNIGNLGALSAGAAALSIFSDQANADLPSAYGGARGDALNGPYLDLRTGVGNKFAYSRLNGDLDESKQKIGWFKGYIMAVRPNKPILDVLGVAGFGVSRLEQQADGSFAKILREVALYTDLRSGEVLEEYKNPMTNEVVKVVPIANDPFNYVIEDYFPQPPKFGDLNTEEPPKIPFILPWQQRGDRLDMEIHINLFYPNALNPNKWKRESSGPMVQVSEAFAYHIDAQKMQDPSYTTLPFSGTWNRITPWLPWMYMGDTPGHMIYSAFMGSGEDLEEVHSRQVLDYVEKNYPKYFTAPETYDPKTPSL</sequence>
<proteinExistence type="predicted"/>
<name>A0A381YGX1_9ZZZZ</name>
<dbReference type="EMBL" id="UINC01018131">
    <property type="protein sequence ID" value="SVA75862.1"/>
    <property type="molecule type" value="Genomic_DNA"/>
</dbReference>
<gene>
    <name evidence="1" type="ORF">METZ01_LOCUS128716</name>
</gene>
<feature type="non-terminal residue" evidence="1">
    <location>
        <position position="315"/>
    </location>
</feature>
<dbReference type="InterPro" id="IPR014990">
    <property type="entry name" value="DUF1838"/>
</dbReference>
<evidence type="ECO:0008006" key="2">
    <source>
        <dbReference type="Google" id="ProtNLM"/>
    </source>
</evidence>
<protein>
    <recommendedName>
        <fullName evidence="2">DUF1838 domain-containing protein</fullName>
    </recommendedName>
</protein>
<organism evidence="1">
    <name type="scientific">marine metagenome</name>
    <dbReference type="NCBI Taxonomy" id="408172"/>
    <lineage>
        <taxon>unclassified sequences</taxon>
        <taxon>metagenomes</taxon>
        <taxon>ecological metagenomes</taxon>
    </lineage>
</organism>
<dbReference type="Pfam" id="PF08894">
    <property type="entry name" value="DUF1838"/>
    <property type="match status" value="1"/>
</dbReference>
<accession>A0A381YGX1</accession>
<evidence type="ECO:0000313" key="1">
    <source>
        <dbReference type="EMBL" id="SVA75862.1"/>
    </source>
</evidence>